<dbReference type="EMBL" id="FOJX01000003">
    <property type="protein sequence ID" value="SFA91995.1"/>
    <property type="molecule type" value="Genomic_DNA"/>
</dbReference>
<evidence type="ECO:0000256" key="3">
    <source>
        <dbReference type="ARBA" id="ARBA00022729"/>
    </source>
</evidence>
<dbReference type="Proteomes" id="UP000183843">
    <property type="component" value="Unassembled WGS sequence"/>
</dbReference>
<dbReference type="Proteomes" id="UP000183469">
    <property type="component" value="Unassembled WGS sequence"/>
</dbReference>
<evidence type="ECO:0000313" key="6">
    <source>
        <dbReference type="EMBL" id="SDZ75051.1"/>
    </source>
</evidence>
<dbReference type="Gene3D" id="3.40.190.10">
    <property type="entry name" value="Periplasmic binding protein-like II"/>
    <property type="match status" value="1"/>
</dbReference>
<dbReference type="EMBL" id="FNQG01000002">
    <property type="protein sequence ID" value="SDZ75051.1"/>
    <property type="molecule type" value="Genomic_DNA"/>
</dbReference>
<sequence>MFEMKMFNTKKLWKAVSLGLCGAALTVMLAGCGADNSSSADKGVLKVGVTNFADTLEPTQNFFGWVVMRYGLGECLTKFDEKMNVQPWLAESWSISDDHTTWTFKIREGVKFSNGNPLTAEAVKASIERAFAKNNRAATFFKYKEIKAEGQTLTIVTEKPMPNMPGFLADPLFIIVDTSAEGSRDFAKEGPICTGPYMVESFVKEKAVMKKNPNYWDGEVPFETVEIPSIDDPNTRAMALQSGEVDMAVNIAAGDMDTFRGNDKFFVDEISSLRTVLARLNHKGILKDDKVRAALICGCDRETYNKVLLKGTFLPGKAPVPPSMDYGFDQLTDPNAYNPERAAKLLDEAGWKDTNGDGIRDKDGQPLKLDFVVYNSRAELPLYAEAVQSDLKKLGFDINIKTVDYNLVDQMGIKGEYDLLISNITTANTGDPEIFLSWYWKTNNNGDNPQNGSGYSNPALDAKFNELAAEFDKSKRRQLIIDIQQILLNDGAALFLGYPQTNIISNKVLSGVKMYPSDYYWITSLIKPAKK</sequence>
<protein>
    <submittedName>
        <fullName evidence="6">Peptide/nickel transport system substrate-binding protein</fullName>
    </submittedName>
</protein>
<evidence type="ECO:0000313" key="9">
    <source>
        <dbReference type="Proteomes" id="UP000183843"/>
    </source>
</evidence>
<evidence type="ECO:0000313" key="8">
    <source>
        <dbReference type="Proteomes" id="UP000183469"/>
    </source>
</evidence>
<dbReference type="InterPro" id="IPR030678">
    <property type="entry name" value="Peptide/Ni-bd"/>
</dbReference>
<dbReference type="InterPro" id="IPR039424">
    <property type="entry name" value="SBP_5"/>
</dbReference>
<dbReference type="InterPro" id="IPR000914">
    <property type="entry name" value="SBP_5_dom"/>
</dbReference>
<dbReference type="CDD" id="cd08490">
    <property type="entry name" value="PBP2_NikA_DppA_OppA_like_3"/>
    <property type="match status" value="1"/>
</dbReference>
<comment type="subcellular location">
    <subcellularLocation>
        <location evidence="1">Cell membrane</location>
        <topology evidence="1">Lipid-anchor</topology>
    </subcellularLocation>
</comment>
<evidence type="ECO:0000256" key="4">
    <source>
        <dbReference type="SAM" id="SignalP"/>
    </source>
</evidence>
<feature type="chain" id="PRO_5038295052" evidence="4">
    <location>
        <begin position="30"/>
        <end position="531"/>
    </location>
</feature>
<dbReference type="SUPFAM" id="SSF53850">
    <property type="entry name" value="Periplasmic binding protein-like II"/>
    <property type="match status" value="1"/>
</dbReference>
<keyword evidence="3 4" id="KW-0732">Signal</keyword>
<dbReference type="GO" id="GO:0015833">
    <property type="term" value="P:peptide transport"/>
    <property type="evidence" value="ECO:0007669"/>
    <property type="project" value="TreeGrafter"/>
</dbReference>
<reference evidence="8 9" key="1">
    <citation type="submission" date="2016-10" db="EMBL/GenBank/DDBJ databases">
        <authorList>
            <person name="de Groot N.N."/>
        </authorList>
    </citation>
    <scope>NUCLEOTIDE SEQUENCE [LARGE SCALE GENOMIC DNA]</scope>
    <source>
        <strain evidence="6 8">DSM 2872</strain>
        <strain evidence="7 9">L14</strain>
    </source>
</reference>
<dbReference type="PANTHER" id="PTHR30290">
    <property type="entry name" value="PERIPLASMIC BINDING COMPONENT OF ABC TRANSPORTER"/>
    <property type="match status" value="1"/>
</dbReference>
<evidence type="ECO:0000256" key="2">
    <source>
        <dbReference type="ARBA" id="ARBA00005695"/>
    </source>
</evidence>
<evidence type="ECO:0000313" key="7">
    <source>
        <dbReference type="EMBL" id="SFA91995.1"/>
    </source>
</evidence>
<dbReference type="GO" id="GO:0042597">
    <property type="term" value="C:periplasmic space"/>
    <property type="evidence" value="ECO:0007669"/>
    <property type="project" value="UniProtKB-ARBA"/>
</dbReference>
<dbReference type="Gene3D" id="3.10.105.10">
    <property type="entry name" value="Dipeptide-binding Protein, Domain 3"/>
    <property type="match status" value="1"/>
</dbReference>
<dbReference type="Pfam" id="PF00496">
    <property type="entry name" value="SBP_bac_5"/>
    <property type="match status" value="1"/>
</dbReference>
<dbReference type="AlphaFoldDB" id="A0A1H3VK49"/>
<dbReference type="PANTHER" id="PTHR30290:SF81">
    <property type="entry name" value="OLIGOPEPTIDE-BINDING PROTEIN OPPA"/>
    <property type="match status" value="1"/>
</dbReference>
<name>A0A1H3VK49_SELRU</name>
<feature type="signal peptide" evidence="4">
    <location>
        <begin position="1"/>
        <end position="29"/>
    </location>
</feature>
<dbReference type="PIRSF" id="PIRSF002741">
    <property type="entry name" value="MppA"/>
    <property type="match status" value="1"/>
</dbReference>
<dbReference type="GO" id="GO:1904680">
    <property type="term" value="F:peptide transmembrane transporter activity"/>
    <property type="evidence" value="ECO:0007669"/>
    <property type="project" value="TreeGrafter"/>
</dbReference>
<proteinExistence type="inferred from homology"/>
<evidence type="ECO:0000256" key="1">
    <source>
        <dbReference type="ARBA" id="ARBA00004193"/>
    </source>
</evidence>
<dbReference type="GO" id="GO:0043190">
    <property type="term" value="C:ATP-binding cassette (ABC) transporter complex"/>
    <property type="evidence" value="ECO:0007669"/>
    <property type="project" value="InterPro"/>
</dbReference>
<dbReference type="PROSITE" id="PS51257">
    <property type="entry name" value="PROKAR_LIPOPROTEIN"/>
    <property type="match status" value="1"/>
</dbReference>
<dbReference type="InterPro" id="IPR023765">
    <property type="entry name" value="SBP_5_CS"/>
</dbReference>
<organism evidence="6 8">
    <name type="scientific">Selenomonas ruminantium</name>
    <dbReference type="NCBI Taxonomy" id="971"/>
    <lineage>
        <taxon>Bacteria</taxon>
        <taxon>Bacillati</taxon>
        <taxon>Bacillota</taxon>
        <taxon>Negativicutes</taxon>
        <taxon>Selenomonadales</taxon>
        <taxon>Selenomonadaceae</taxon>
        <taxon>Selenomonas</taxon>
    </lineage>
</organism>
<gene>
    <name evidence="7" type="ORF">SAMN05216587_103308</name>
    <name evidence="6" type="ORF">SAMN05660648_00327</name>
</gene>
<feature type="domain" description="Solute-binding protein family 5" evidence="5">
    <location>
        <begin position="84"/>
        <end position="446"/>
    </location>
</feature>
<dbReference type="PROSITE" id="PS01040">
    <property type="entry name" value="SBP_BACTERIAL_5"/>
    <property type="match status" value="1"/>
</dbReference>
<evidence type="ECO:0000259" key="5">
    <source>
        <dbReference type="Pfam" id="PF00496"/>
    </source>
</evidence>
<accession>A0A1H3VK49</accession>
<comment type="similarity">
    <text evidence="2">Belongs to the bacterial solute-binding protein 5 family.</text>
</comment>